<gene>
    <name evidence="3" type="ORF">ACFPMF_21925</name>
</gene>
<dbReference type="RefSeq" id="WP_379849071.1">
    <property type="nucleotide sequence ID" value="NZ_JBHSMA010000009.1"/>
</dbReference>
<dbReference type="PANTHER" id="PTHR28008:SF1">
    <property type="entry name" value="DOMAIN PROTEIN, PUTATIVE (AFU_ORTHOLOGUE AFUA_3G10980)-RELATED"/>
    <property type="match status" value="1"/>
</dbReference>
<accession>A0ABW0IGY4</accession>
<comment type="caution">
    <text evidence="3">The sequence shown here is derived from an EMBL/GenBank/DDBJ whole genome shotgun (WGS) entry which is preliminary data.</text>
</comment>
<dbReference type="EMBL" id="JBHSMA010000009">
    <property type="protein sequence ID" value="MFC5411998.1"/>
    <property type="molecule type" value="Genomic_DNA"/>
</dbReference>
<evidence type="ECO:0000256" key="1">
    <source>
        <dbReference type="SAM" id="Phobius"/>
    </source>
</evidence>
<feature type="transmembrane region" description="Helical" evidence="1">
    <location>
        <begin position="91"/>
        <end position="109"/>
    </location>
</feature>
<dbReference type="PANTHER" id="PTHR28008">
    <property type="entry name" value="DOMAIN PROTEIN, PUTATIVE (AFU_ORTHOLOGUE AFUA_3G10980)-RELATED"/>
    <property type="match status" value="1"/>
</dbReference>
<organism evidence="3 4">
    <name type="scientific">Larkinella bovis</name>
    <dbReference type="NCBI Taxonomy" id="683041"/>
    <lineage>
        <taxon>Bacteria</taxon>
        <taxon>Pseudomonadati</taxon>
        <taxon>Bacteroidota</taxon>
        <taxon>Cytophagia</taxon>
        <taxon>Cytophagales</taxon>
        <taxon>Spirosomataceae</taxon>
        <taxon>Larkinella</taxon>
    </lineage>
</organism>
<proteinExistence type="predicted"/>
<dbReference type="Pfam" id="PF04892">
    <property type="entry name" value="VanZ"/>
    <property type="match status" value="1"/>
</dbReference>
<keyword evidence="4" id="KW-1185">Reference proteome</keyword>
<reference evidence="4" key="1">
    <citation type="journal article" date="2019" name="Int. J. Syst. Evol. Microbiol.">
        <title>The Global Catalogue of Microorganisms (GCM) 10K type strain sequencing project: providing services to taxonomists for standard genome sequencing and annotation.</title>
        <authorList>
            <consortium name="The Broad Institute Genomics Platform"/>
            <consortium name="The Broad Institute Genome Sequencing Center for Infectious Disease"/>
            <person name="Wu L."/>
            <person name="Ma J."/>
        </authorList>
    </citation>
    <scope>NUCLEOTIDE SEQUENCE [LARGE SCALE GENOMIC DNA]</scope>
    <source>
        <strain evidence="4">CCUG 55250</strain>
    </source>
</reference>
<dbReference type="PROSITE" id="PS51257">
    <property type="entry name" value="PROKAR_LIPOPROTEIN"/>
    <property type="match status" value="1"/>
</dbReference>
<name>A0ABW0IGY4_9BACT</name>
<keyword evidence="1" id="KW-0812">Transmembrane</keyword>
<keyword evidence="1" id="KW-0472">Membrane</keyword>
<feature type="transmembrane region" description="Helical" evidence="1">
    <location>
        <begin position="7"/>
        <end position="26"/>
    </location>
</feature>
<dbReference type="Proteomes" id="UP001596106">
    <property type="component" value="Unassembled WGS sequence"/>
</dbReference>
<evidence type="ECO:0000313" key="4">
    <source>
        <dbReference type="Proteomes" id="UP001596106"/>
    </source>
</evidence>
<feature type="domain" description="VanZ-like" evidence="2">
    <location>
        <begin position="39"/>
        <end position="106"/>
    </location>
</feature>
<evidence type="ECO:0000313" key="3">
    <source>
        <dbReference type="EMBL" id="MFC5411998.1"/>
    </source>
</evidence>
<evidence type="ECO:0000259" key="2">
    <source>
        <dbReference type="Pfam" id="PF04892"/>
    </source>
</evidence>
<feature type="transmembrane region" description="Helical" evidence="1">
    <location>
        <begin position="38"/>
        <end position="55"/>
    </location>
</feature>
<sequence>MRLKQLIKWAAIGWTIAIFIGCAWPSDYLSPEMTTNDKFIHVGIFGLWGLLWGTVSKSPIRIFVIGVLYGFLIEIYQLVMPINRSFEWLDLAADSVGIALGLVVSVALMRRIIQG</sequence>
<feature type="transmembrane region" description="Helical" evidence="1">
    <location>
        <begin position="62"/>
        <end position="79"/>
    </location>
</feature>
<protein>
    <submittedName>
        <fullName evidence="3">VanZ family protein</fullName>
    </submittedName>
</protein>
<dbReference type="InterPro" id="IPR006976">
    <property type="entry name" value="VanZ-like"/>
</dbReference>
<keyword evidence="1" id="KW-1133">Transmembrane helix</keyword>